<feature type="active site" evidence="2">
    <location>
        <position position="149"/>
    </location>
</feature>
<dbReference type="PIRSF" id="PIRSF004749">
    <property type="entry name" value="Pep_def"/>
    <property type="match status" value="1"/>
</dbReference>
<dbReference type="CDD" id="cd00487">
    <property type="entry name" value="Pep_deformylase"/>
    <property type="match status" value="1"/>
</dbReference>
<gene>
    <name evidence="2" type="primary">def</name>
    <name evidence="3" type="ordered locus">Acry_0409</name>
</gene>
<dbReference type="HOGENOM" id="CLU_061901_2_0_5"/>
<protein>
    <recommendedName>
        <fullName evidence="2">Peptide deformylase</fullName>
        <shortName evidence="2">PDF</shortName>
        <ecNumber evidence="2">3.5.1.88</ecNumber>
    </recommendedName>
    <alternativeName>
        <fullName evidence="2">Polypeptide deformylase</fullName>
    </alternativeName>
</protein>
<keyword evidence="2" id="KW-0408">Iron</keyword>
<proteinExistence type="inferred from homology"/>
<feature type="binding site" evidence="2">
    <location>
        <position position="152"/>
    </location>
    <ligand>
        <name>Fe cation</name>
        <dbReference type="ChEBI" id="CHEBI:24875"/>
    </ligand>
</feature>
<comment type="similarity">
    <text evidence="1 2">Belongs to the polypeptide deformylase family.</text>
</comment>
<dbReference type="InterPro" id="IPR023635">
    <property type="entry name" value="Peptide_deformylase"/>
</dbReference>
<dbReference type="eggNOG" id="COG0242">
    <property type="taxonomic scope" value="Bacteria"/>
</dbReference>
<dbReference type="Proteomes" id="UP000000245">
    <property type="component" value="Chromosome"/>
</dbReference>
<comment type="function">
    <text evidence="2">Removes the formyl group from the N-terminal Met of newly synthesized proteins. Requires at least a dipeptide for an efficient rate of reaction. N-terminal L-methionine is a prerequisite for activity but the enzyme has broad specificity at other positions.</text>
</comment>
<dbReference type="KEGG" id="acr:Acry_0409"/>
<dbReference type="STRING" id="349163.Acry_0409"/>
<dbReference type="Pfam" id="PF01327">
    <property type="entry name" value="Pep_deformylase"/>
    <property type="match status" value="1"/>
</dbReference>
<dbReference type="NCBIfam" id="TIGR00079">
    <property type="entry name" value="pept_deformyl"/>
    <property type="match status" value="1"/>
</dbReference>
<dbReference type="GO" id="GO:0042586">
    <property type="term" value="F:peptide deformylase activity"/>
    <property type="evidence" value="ECO:0007669"/>
    <property type="project" value="UniProtKB-UniRule"/>
</dbReference>
<sequence length="188" mass="20659">MPAMSATTDIADAGIPEILIVPDKRLRMKARRVVGADRDDVAELVPRMFAAMYRAPGIGLAAPQIGVSLRLVVMDLAPDDQKQPMVMINPEITARSEELVSREEGCLSLPGQYAEVIRPGQISVAFEDEDGKKRTIDADGLLAACIQHEIDHLDGVLFVDHLSALKRNMILRKLAKDLREKAARKPAR</sequence>
<accession>A5FVK2</accession>
<dbReference type="PANTHER" id="PTHR10458:SF22">
    <property type="entry name" value="PEPTIDE DEFORMYLASE"/>
    <property type="match status" value="1"/>
</dbReference>
<dbReference type="PANTHER" id="PTHR10458">
    <property type="entry name" value="PEPTIDE DEFORMYLASE"/>
    <property type="match status" value="1"/>
</dbReference>
<feature type="binding site" evidence="2">
    <location>
        <position position="106"/>
    </location>
    <ligand>
        <name>Fe cation</name>
        <dbReference type="ChEBI" id="CHEBI:24875"/>
    </ligand>
</feature>
<evidence type="ECO:0000313" key="4">
    <source>
        <dbReference type="Proteomes" id="UP000000245"/>
    </source>
</evidence>
<evidence type="ECO:0000256" key="1">
    <source>
        <dbReference type="ARBA" id="ARBA00010759"/>
    </source>
</evidence>
<comment type="cofactor">
    <cofactor evidence="2">
        <name>Fe(2+)</name>
        <dbReference type="ChEBI" id="CHEBI:29033"/>
    </cofactor>
    <text evidence="2">Binds 1 Fe(2+) ion.</text>
</comment>
<name>A5FVK2_ACICJ</name>
<organism evidence="3 4">
    <name type="scientific">Acidiphilium cryptum (strain JF-5)</name>
    <dbReference type="NCBI Taxonomy" id="349163"/>
    <lineage>
        <taxon>Bacteria</taxon>
        <taxon>Pseudomonadati</taxon>
        <taxon>Pseudomonadota</taxon>
        <taxon>Alphaproteobacteria</taxon>
        <taxon>Acetobacterales</taxon>
        <taxon>Acidocellaceae</taxon>
        <taxon>Acidiphilium</taxon>
    </lineage>
</organism>
<evidence type="ECO:0000256" key="2">
    <source>
        <dbReference type="HAMAP-Rule" id="MF_00163"/>
    </source>
</evidence>
<dbReference type="EMBL" id="CP000697">
    <property type="protein sequence ID" value="ABQ29634.1"/>
    <property type="molecule type" value="Genomic_DNA"/>
</dbReference>
<dbReference type="EC" id="3.5.1.88" evidence="2"/>
<dbReference type="AlphaFoldDB" id="A5FVK2"/>
<comment type="catalytic activity">
    <reaction evidence="2">
        <text>N-terminal N-formyl-L-methionyl-[peptide] + H2O = N-terminal L-methionyl-[peptide] + formate</text>
        <dbReference type="Rhea" id="RHEA:24420"/>
        <dbReference type="Rhea" id="RHEA-COMP:10639"/>
        <dbReference type="Rhea" id="RHEA-COMP:10640"/>
        <dbReference type="ChEBI" id="CHEBI:15377"/>
        <dbReference type="ChEBI" id="CHEBI:15740"/>
        <dbReference type="ChEBI" id="CHEBI:49298"/>
        <dbReference type="ChEBI" id="CHEBI:64731"/>
        <dbReference type="EC" id="3.5.1.88"/>
    </reaction>
</comment>
<dbReference type="GO" id="GO:0006412">
    <property type="term" value="P:translation"/>
    <property type="evidence" value="ECO:0007669"/>
    <property type="project" value="UniProtKB-UniRule"/>
</dbReference>
<dbReference type="Gene3D" id="3.90.45.10">
    <property type="entry name" value="Peptide deformylase"/>
    <property type="match status" value="1"/>
</dbReference>
<dbReference type="HAMAP" id="MF_00163">
    <property type="entry name" value="Pep_deformylase"/>
    <property type="match status" value="1"/>
</dbReference>
<feature type="binding site" evidence="2">
    <location>
        <position position="148"/>
    </location>
    <ligand>
        <name>Fe cation</name>
        <dbReference type="ChEBI" id="CHEBI:24875"/>
    </ligand>
</feature>
<evidence type="ECO:0000313" key="3">
    <source>
        <dbReference type="EMBL" id="ABQ29634.1"/>
    </source>
</evidence>
<dbReference type="RefSeq" id="WP_007422319.1">
    <property type="nucleotide sequence ID" value="NC_009484.1"/>
</dbReference>
<reference evidence="3 4" key="1">
    <citation type="submission" date="2007-05" db="EMBL/GenBank/DDBJ databases">
        <title>Complete sequence of chromosome of Acidiphilium cryptum JF-5.</title>
        <authorList>
            <consortium name="US DOE Joint Genome Institute"/>
            <person name="Copeland A."/>
            <person name="Lucas S."/>
            <person name="Lapidus A."/>
            <person name="Barry K."/>
            <person name="Detter J.C."/>
            <person name="Glavina del Rio T."/>
            <person name="Hammon N."/>
            <person name="Israni S."/>
            <person name="Dalin E."/>
            <person name="Tice H."/>
            <person name="Pitluck S."/>
            <person name="Sims D."/>
            <person name="Brettin T."/>
            <person name="Bruce D."/>
            <person name="Han C."/>
            <person name="Schmutz J."/>
            <person name="Larimer F."/>
            <person name="Land M."/>
            <person name="Hauser L."/>
            <person name="Kyrpides N."/>
            <person name="Kim E."/>
            <person name="Magnuson T."/>
            <person name="Richardson P."/>
        </authorList>
    </citation>
    <scope>NUCLEOTIDE SEQUENCE [LARGE SCALE GENOMIC DNA]</scope>
    <source>
        <strain evidence="3 4">JF-5</strain>
    </source>
</reference>
<keyword evidence="2 3" id="KW-0378">Hydrolase</keyword>
<dbReference type="InterPro" id="IPR036821">
    <property type="entry name" value="Peptide_deformylase_sf"/>
</dbReference>
<keyword evidence="4" id="KW-1185">Reference proteome</keyword>
<keyword evidence="2" id="KW-0479">Metal-binding</keyword>
<dbReference type="GO" id="GO:0046872">
    <property type="term" value="F:metal ion binding"/>
    <property type="evidence" value="ECO:0007669"/>
    <property type="project" value="UniProtKB-KW"/>
</dbReference>
<dbReference type="PRINTS" id="PR01576">
    <property type="entry name" value="PDEFORMYLASE"/>
</dbReference>
<dbReference type="NCBIfam" id="NF001159">
    <property type="entry name" value="PRK00150.1-3"/>
    <property type="match status" value="1"/>
</dbReference>
<dbReference type="SUPFAM" id="SSF56420">
    <property type="entry name" value="Peptide deformylase"/>
    <property type="match status" value="1"/>
</dbReference>
<keyword evidence="2" id="KW-0648">Protein biosynthesis</keyword>